<dbReference type="EMBL" id="JAVREK010000030">
    <property type="protein sequence ID" value="MDT0304835.1"/>
    <property type="molecule type" value="Genomic_DNA"/>
</dbReference>
<protein>
    <submittedName>
        <fullName evidence="2">DUF5937 family protein</fullName>
    </submittedName>
</protein>
<comment type="caution">
    <text evidence="2">The sequence shown here is derived from an EMBL/GenBank/DDBJ whole genome shotgun (WGS) entry which is preliminary data.</text>
</comment>
<dbReference type="RefSeq" id="WP_311547343.1">
    <property type="nucleotide sequence ID" value="NZ_JAVREK010000030.1"/>
</dbReference>
<proteinExistence type="predicted"/>
<feature type="domain" description="DUF5937" evidence="1">
    <location>
        <begin position="68"/>
        <end position="201"/>
    </location>
</feature>
<dbReference type="InterPro" id="IPR045981">
    <property type="entry name" value="DUF5937"/>
</dbReference>
<dbReference type="InterPro" id="IPR036390">
    <property type="entry name" value="WH_DNA-bd_sf"/>
</dbReference>
<dbReference type="Gene3D" id="1.10.10.10">
    <property type="entry name" value="Winged helix-like DNA-binding domain superfamily/Winged helix DNA-binding domain"/>
    <property type="match status" value="1"/>
</dbReference>
<evidence type="ECO:0000259" key="1">
    <source>
        <dbReference type="Pfam" id="PF19361"/>
    </source>
</evidence>
<dbReference type="Pfam" id="PF19361">
    <property type="entry name" value="DUF5937"/>
    <property type="match status" value="1"/>
</dbReference>
<dbReference type="InterPro" id="IPR011991">
    <property type="entry name" value="ArsR-like_HTH"/>
</dbReference>
<dbReference type="InterPro" id="IPR036388">
    <property type="entry name" value="WH-like_DNA-bd_sf"/>
</dbReference>
<evidence type="ECO:0000313" key="2">
    <source>
        <dbReference type="EMBL" id="MDT0304835.1"/>
    </source>
</evidence>
<name>A0ABU2KZV5_9ACTN</name>
<dbReference type="Proteomes" id="UP001183226">
    <property type="component" value="Unassembled WGS sequence"/>
</dbReference>
<organism evidence="2 3">
    <name type="scientific">Streptomonospora wellingtoniae</name>
    <dbReference type="NCBI Taxonomy" id="3075544"/>
    <lineage>
        <taxon>Bacteria</taxon>
        <taxon>Bacillati</taxon>
        <taxon>Actinomycetota</taxon>
        <taxon>Actinomycetes</taxon>
        <taxon>Streptosporangiales</taxon>
        <taxon>Nocardiopsidaceae</taxon>
        <taxon>Streptomonospora</taxon>
    </lineage>
</organism>
<evidence type="ECO:0000313" key="3">
    <source>
        <dbReference type="Proteomes" id="UP001183226"/>
    </source>
</evidence>
<keyword evidence="3" id="KW-1185">Reference proteome</keyword>
<accession>A0ABU2KZV5</accession>
<reference evidence="3" key="1">
    <citation type="submission" date="2023-07" db="EMBL/GenBank/DDBJ databases">
        <title>30 novel species of actinomycetes from the DSMZ collection.</title>
        <authorList>
            <person name="Nouioui I."/>
        </authorList>
    </citation>
    <scope>NUCLEOTIDE SEQUENCE [LARGE SCALE GENOMIC DNA]</scope>
    <source>
        <strain evidence="3">DSM 45055</strain>
    </source>
</reference>
<gene>
    <name evidence="2" type="ORF">RM446_22175</name>
</gene>
<dbReference type="SUPFAM" id="SSF46785">
    <property type="entry name" value="Winged helix' DNA-binding domain"/>
    <property type="match status" value="1"/>
</dbReference>
<sequence length="286" mass="30876">MPWLSRHRGDPLLTRPDHRAVRELAVYPPGRLPGFLAPTPESPLAGIDDELALVAATPAGVLRRDVEASARGAAADVLSPLLESPGTELPRLVADLRAYWQRAIAPAWPLMTGVLERDIHHRAIALADSGPGAMLNGLHEDVRWDRESRTLVVGNRSAAVREPDRTLVGRGLVLVPSVFAWPRAYVKTAHPWTPVVRYPVRGVGALWEPAQPDHDVAAALGATRARLLALLDVPSTTEQLARTLRLAPGGVSAQLHRLVAAGLAAKSRVGREVYYARTARGDHLLA</sequence>
<dbReference type="CDD" id="cd00090">
    <property type="entry name" value="HTH_ARSR"/>
    <property type="match status" value="1"/>
</dbReference>